<dbReference type="AlphaFoldDB" id="A0A646KR10"/>
<dbReference type="OrthoDB" id="3696766at2"/>
<protein>
    <recommendedName>
        <fullName evidence="4">Peptidase inhibitor family I36 protein</fullName>
    </recommendedName>
</protein>
<proteinExistence type="predicted"/>
<dbReference type="Proteomes" id="UP000419138">
    <property type="component" value="Unassembled WGS sequence"/>
</dbReference>
<name>A0A646KR10_STRJU</name>
<keyword evidence="3" id="KW-1185">Reference proteome</keyword>
<organism evidence="2 3">
    <name type="scientific">Streptomyces jumonjinensis</name>
    <dbReference type="NCBI Taxonomy" id="1945"/>
    <lineage>
        <taxon>Bacteria</taxon>
        <taxon>Bacillati</taxon>
        <taxon>Actinomycetota</taxon>
        <taxon>Actinomycetes</taxon>
        <taxon>Kitasatosporales</taxon>
        <taxon>Streptomycetaceae</taxon>
        <taxon>Streptomyces</taxon>
    </lineage>
</organism>
<evidence type="ECO:0000313" key="2">
    <source>
        <dbReference type="EMBL" id="MQT04665.1"/>
    </source>
</evidence>
<evidence type="ECO:0000313" key="3">
    <source>
        <dbReference type="Proteomes" id="UP000419138"/>
    </source>
</evidence>
<evidence type="ECO:0000256" key="1">
    <source>
        <dbReference type="SAM" id="SignalP"/>
    </source>
</evidence>
<reference evidence="2 3" key="1">
    <citation type="submission" date="2019-05" db="EMBL/GenBank/DDBJ databases">
        <title>Comparative genomics and metabolomics analyses of clavulanic acid producing Streptomyces species provides insight into specialized metabolism and evolution of beta-lactam biosynthetic gene clusters.</title>
        <authorList>
            <person name="Moore M.A."/>
            <person name="Cruz-Morales P."/>
            <person name="Barona Gomez F."/>
            <person name="Kapil T."/>
        </authorList>
    </citation>
    <scope>NUCLEOTIDE SEQUENCE [LARGE SCALE GENOMIC DNA]</scope>
    <source>
        <strain evidence="2 3">NRRL 5741</strain>
    </source>
</reference>
<keyword evidence="1" id="KW-0732">Signal</keyword>
<comment type="caution">
    <text evidence="2">The sequence shown here is derived from an EMBL/GenBank/DDBJ whole genome shotgun (WGS) entry which is preliminary data.</text>
</comment>
<accession>A0A646KR10</accession>
<gene>
    <name evidence="2" type="ORF">FF041_32280</name>
</gene>
<dbReference type="EMBL" id="VCLA01000192">
    <property type="protein sequence ID" value="MQT04665.1"/>
    <property type="molecule type" value="Genomic_DNA"/>
</dbReference>
<dbReference type="Gene3D" id="2.60.20.10">
    <property type="entry name" value="Crystallins"/>
    <property type="match status" value="1"/>
</dbReference>
<sequence>MGIGMRISRSAVTVAAALCALAVGAATATALPEGPAPEVGLLTPEAETQLQERLNQTKPVIASYQGRDINLADGWQGAQACTEVPDGKVYCYATVEEANRQLAKIAPAAAAADRAAKSAQKGIGPTASSDCVYGWVCLWEHSNYTGRRLQWSAAGTKKLGDWDFRDKASSGCVNRNIGGALVYDARTAMPDPYMALGNLYCYKFTDVGYPTGGNWNDKADYIEM</sequence>
<feature type="signal peptide" evidence="1">
    <location>
        <begin position="1"/>
        <end position="25"/>
    </location>
</feature>
<dbReference type="Pfam" id="PF03995">
    <property type="entry name" value="Inhibitor_I36"/>
    <property type="match status" value="1"/>
</dbReference>
<evidence type="ECO:0008006" key="4">
    <source>
        <dbReference type="Google" id="ProtNLM"/>
    </source>
</evidence>
<feature type="chain" id="PRO_5024880798" description="Peptidase inhibitor family I36 protein" evidence="1">
    <location>
        <begin position="26"/>
        <end position="224"/>
    </location>
</feature>